<comment type="caution">
    <text evidence="2">The sequence shown here is derived from an EMBL/GenBank/DDBJ whole genome shotgun (WGS) entry which is preliminary data.</text>
</comment>
<dbReference type="PROSITE" id="PS50005">
    <property type="entry name" value="TPR"/>
    <property type="match status" value="1"/>
</dbReference>
<evidence type="ECO:0000313" key="3">
    <source>
        <dbReference type="Proteomes" id="UP000670776"/>
    </source>
</evidence>
<dbReference type="InterPro" id="IPR011990">
    <property type="entry name" value="TPR-like_helical_dom_sf"/>
</dbReference>
<feature type="repeat" description="TPR" evidence="1">
    <location>
        <begin position="257"/>
        <end position="290"/>
    </location>
</feature>
<dbReference type="SUPFAM" id="SSF48452">
    <property type="entry name" value="TPR-like"/>
    <property type="match status" value="1"/>
</dbReference>
<dbReference type="InterPro" id="IPR019734">
    <property type="entry name" value="TPR_rpt"/>
</dbReference>
<evidence type="ECO:0000256" key="1">
    <source>
        <dbReference type="PROSITE-ProRule" id="PRU00339"/>
    </source>
</evidence>
<dbReference type="Gene3D" id="1.25.40.10">
    <property type="entry name" value="Tetratricopeptide repeat domain"/>
    <property type="match status" value="1"/>
</dbReference>
<organism evidence="2 3">
    <name type="scientific">Mariniflexile gromovii</name>
    <dbReference type="NCBI Taxonomy" id="362523"/>
    <lineage>
        <taxon>Bacteria</taxon>
        <taxon>Pseudomonadati</taxon>
        <taxon>Bacteroidota</taxon>
        <taxon>Flavobacteriia</taxon>
        <taxon>Flavobacteriales</taxon>
        <taxon>Flavobacteriaceae</taxon>
        <taxon>Mariniflexile</taxon>
    </lineage>
</organism>
<reference evidence="2 3" key="1">
    <citation type="submission" date="2021-04" db="EMBL/GenBank/DDBJ databases">
        <title>Mariniflexile gromovii gen. nov., sp. nov., a gliding bacterium isolated from the sea urchin Strongylocentrotus intermedius.</title>
        <authorList>
            <person name="Ko S."/>
            <person name="Le V."/>
            <person name="Ahn C.-Y."/>
            <person name="Oh H.-M."/>
        </authorList>
    </citation>
    <scope>NUCLEOTIDE SEQUENCE [LARGE SCALE GENOMIC DNA]</scope>
    <source>
        <strain evidence="2 3">KCTC 12570</strain>
    </source>
</reference>
<name>A0ABS4BW46_9FLAO</name>
<accession>A0ABS4BW46</accession>
<proteinExistence type="predicted"/>
<evidence type="ECO:0000313" key="2">
    <source>
        <dbReference type="EMBL" id="MBP0904808.1"/>
    </source>
</evidence>
<protein>
    <submittedName>
        <fullName evidence="2">Tetratricopeptide repeat protein</fullName>
    </submittedName>
</protein>
<sequence length="305" mass="35022">MKISKQIAIISIIIITISCKTKKQTFNSAEAFSDNLELIEIYKKDQLDRSGNYDDVDWELLGKNDSLRRIRVIQLLDSNKVRTSLDYKNAAMIFQHGLDSTHYRMAVEFMKKSVDLDSTTNKWLLAAAIDRHLLSMDKPQIYGTQYYRKGPDAPWESAEIDTTKISDYERLKYGVPTLAEQKERVKAMNRTKLIELINSKSIESIIEIIENEDKNDPIHDISEKGLNSFGYALMKKQKDEDALKIFKLNIKLYPNAFNTYDSYAECLLKMGNKEAAIENYKKSIGLNPNNENAIKILKSISSINN</sequence>
<dbReference type="PROSITE" id="PS51257">
    <property type="entry name" value="PROKAR_LIPOPROTEIN"/>
    <property type="match status" value="1"/>
</dbReference>
<dbReference type="Proteomes" id="UP000670776">
    <property type="component" value="Unassembled WGS sequence"/>
</dbReference>
<dbReference type="EMBL" id="JAGJCB010000013">
    <property type="protein sequence ID" value="MBP0904808.1"/>
    <property type="molecule type" value="Genomic_DNA"/>
</dbReference>
<dbReference type="RefSeq" id="WP_209655694.1">
    <property type="nucleotide sequence ID" value="NZ_JAGJCB010000013.1"/>
</dbReference>
<dbReference type="Pfam" id="PF13181">
    <property type="entry name" value="TPR_8"/>
    <property type="match status" value="1"/>
</dbReference>
<keyword evidence="3" id="KW-1185">Reference proteome</keyword>
<dbReference type="SMART" id="SM00028">
    <property type="entry name" value="TPR"/>
    <property type="match status" value="2"/>
</dbReference>
<gene>
    <name evidence="2" type="ORF">J8H85_13280</name>
</gene>
<keyword evidence="1" id="KW-0802">TPR repeat</keyword>